<reference evidence="2" key="1">
    <citation type="journal article" date="2020" name="Nature">
        <title>Giant virus diversity and host interactions through global metagenomics.</title>
        <authorList>
            <person name="Schulz F."/>
            <person name="Roux S."/>
            <person name="Paez-Espino D."/>
            <person name="Jungbluth S."/>
            <person name="Walsh D.A."/>
            <person name="Denef V.J."/>
            <person name="McMahon K.D."/>
            <person name="Konstantinidis K.T."/>
            <person name="Eloe-Fadrosh E.A."/>
            <person name="Kyrpides N.C."/>
            <person name="Woyke T."/>
        </authorList>
    </citation>
    <scope>NUCLEOTIDE SEQUENCE</scope>
    <source>
        <strain evidence="2">GVMAG-M-3300023184-177</strain>
    </source>
</reference>
<evidence type="ECO:0000256" key="1">
    <source>
        <dbReference type="SAM" id="Coils"/>
    </source>
</evidence>
<evidence type="ECO:0000313" key="2">
    <source>
        <dbReference type="EMBL" id="QHT84276.1"/>
    </source>
</evidence>
<dbReference type="InterPro" id="IPR007031">
    <property type="entry name" value="Poxvirus_VLTF3"/>
</dbReference>
<name>A0A6C0HVV6_9ZZZZ</name>
<dbReference type="AlphaFoldDB" id="A0A6C0HVV6"/>
<dbReference type="GO" id="GO:0046782">
    <property type="term" value="P:regulation of viral transcription"/>
    <property type="evidence" value="ECO:0007669"/>
    <property type="project" value="InterPro"/>
</dbReference>
<accession>A0A6C0HVV6</accession>
<evidence type="ECO:0008006" key="3">
    <source>
        <dbReference type="Google" id="ProtNLM"/>
    </source>
</evidence>
<feature type="coiled-coil region" evidence="1">
    <location>
        <begin position="33"/>
        <end position="99"/>
    </location>
</feature>
<keyword evidence="1" id="KW-0175">Coiled coil</keyword>
<organism evidence="2">
    <name type="scientific">viral metagenome</name>
    <dbReference type="NCBI Taxonomy" id="1070528"/>
    <lineage>
        <taxon>unclassified sequences</taxon>
        <taxon>metagenomes</taxon>
        <taxon>organismal metagenomes</taxon>
    </lineage>
</organism>
<dbReference type="EMBL" id="MN740017">
    <property type="protein sequence ID" value="QHT84276.1"/>
    <property type="molecule type" value="Genomic_DNA"/>
</dbReference>
<sequence length="377" mass="45208">MSNFRIKKTPKIQHNMKDSNTLEIKHRKKIEQMETKKKSIDKLNQTLVKINEDLFKIDKQREQNGVFDLEKRAELLNQKKKLEEDINQMNNNMDEINYYDLTGDLLSEYYTIRETKQITEIKNILEYLKPNSNMKKQTNQIGNTKADLFDKFCQRIDGVRVNKDDGTNRIKYCLECDVEKTLVVEESSYICPGCGDMEFVIIDEDRQIKEYSPYKRINHFKEWLNQLQAKEITEITPDIFENIVSELNKYKNSDLATIGRDKMQDILKKLGYNKLYEHIPFILNKLVGVDPPKIDRETEDKFIEMFTIIQEPWEQHKPKGRKNFLSYPYILYKFSELLEKDDLLCFFPMLQPQKLMEQDLIWQKFCKHLKWEYYPTV</sequence>
<protein>
    <recommendedName>
        <fullName evidence="3">Viral late gene transcription factor 3 zinc ribbon domain-containing protein</fullName>
    </recommendedName>
</protein>
<dbReference type="Pfam" id="PF04947">
    <property type="entry name" value="Pox_VLTF3"/>
    <property type="match status" value="1"/>
</dbReference>
<proteinExistence type="predicted"/>